<dbReference type="EMBL" id="VIFM01000139">
    <property type="protein sequence ID" value="TQF12447.1"/>
    <property type="molecule type" value="Genomic_DNA"/>
</dbReference>
<sequence>MPLFPRSSRSFVAHFLLMVAVGPWASGCRRVVRADLGADRTVEAGVPVELGSGEAGAQALTWEPGDGTPSRTGSRLSHAFARAGTFTVRALHEGQEVGSVRLTVVPRPLLRAVPSDARSLLWVPRLQGNVEPLVDFYERLVGPDEAEQVLREAPLVSLVLNSLTSGASVVDPEEGFGLFLLPGFDGVVALLGVTEPDAALAAVAKELEAVGHQVTATEDGAMRVTPLDSGEPMLLFVDRGYLYLAIPDAADEDVVPGEGEPVEVLAQEEAPAVVGDVEVARRAVLGLSGEGLSESALLTELRPKVAEGNVYLYSGALQRAEDAEEAGPVRGFFASLTVQPERLVLDGFLSSTRPLLQGADAPASALLADSALGPVAAAQLSVPPEELAKLAFGAPGSPHRERTVERWRARGLDAEALLKALRGDVAMLVYFDAPGFLRGFVQKQRPEPKGTVLIDAGLTSAEPVLRLLDARLQGTSLRFSAEKVPGGKLYRTLMWGYPVQLKVGPERATLVAGESLDGRPRGDVGRALRERFGGETFGAGHMSVMADLGQLRADLEAQESVPGVSAERLASAQALVKAVMEGVTPLDSAFLDFSLAEGGARLKGSLRLREDARTGRGWQ</sequence>
<dbReference type="InterPro" id="IPR000601">
    <property type="entry name" value="PKD_dom"/>
</dbReference>
<dbReference type="PROSITE" id="PS51257">
    <property type="entry name" value="PROKAR_LIPOPROTEIN"/>
    <property type="match status" value="1"/>
</dbReference>
<proteinExistence type="predicted"/>
<feature type="domain" description="PKD" evidence="1">
    <location>
        <begin position="51"/>
        <end position="89"/>
    </location>
</feature>
<evidence type="ECO:0000259" key="1">
    <source>
        <dbReference type="PROSITE" id="PS50093"/>
    </source>
</evidence>
<organism evidence="2 3">
    <name type="scientific">Myxococcus llanfairpwllgwyngyllgogerychwyrndrobwllllantysiliogogogochensis</name>
    <dbReference type="NCBI Taxonomy" id="2590453"/>
    <lineage>
        <taxon>Bacteria</taxon>
        <taxon>Pseudomonadati</taxon>
        <taxon>Myxococcota</taxon>
        <taxon>Myxococcia</taxon>
        <taxon>Myxococcales</taxon>
        <taxon>Cystobacterineae</taxon>
        <taxon>Myxococcaceae</taxon>
        <taxon>Myxococcus</taxon>
    </lineage>
</organism>
<evidence type="ECO:0000313" key="3">
    <source>
        <dbReference type="Proteomes" id="UP000315369"/>
    </source>
</evidence>
<accession>A0A540WU49</accession>
<dbReference type="CDD" id="cd00146">
    <property type="entry name" value="PKD"/>
    <property type="match status" value="1"/>
</dbReference>
<reference evidence="2 3" key="1">
    <citation type="submission" date="2019-06" db="EMBL/GenBank/DDBJ databases">
        <authorList>
            <person name="Livingstone P."/>
            <person name="Whitworth D."/>
        </authorList>
    </citation>
    <scope>NUCLEOTIDE SEQUENCE [LARGE SCALE GENOMIC DNA]</scope>
    <source>
        <strain evidence="2 3">AM401</strain>
    </source>
</reference>
<dbReference type="Proteomes" id="UP000315369">
    <property type="component" value="Unassembled WGS sequence"/>
</dbReference>
<comment type="caution">
    <text evidence="2">The sequence shown here is derived from an EMBL/GenBank/DDBJ whole genome shotgun (WGS) entry which is preliminary data.</text>
</comment>
<dbReference type="OrthoDB" id="5378394at2"/>
<name>A0A540WU49_9BACT</name>
<evidence type="ECO:0000313" key="2">
    <source>
        <dbReference type="EMBL" id="TQF12447.1"/>
    </source>
</evidence>
<dbReference type="PROSITE" id="PS50093">
    <property type="entry name" value="PKD"/>
    <property type="match status" value="1"/>
</dbReference>
<protein>
    <submittedName>
        <fullName evidence="2">PKD domain-containing protein</fullName>
    </submittedName>
</protein>
<keyword evidence="3" id="KW-1185">Reference proteome</keyword>
<dbReference type="RefSeq" id="WP_141645839.1">
    <property type="nucleotide sequence ID" value="NZ_VIFM01000139.1"/>
</dbReference>
<dbReference type="AlphaFoldDB" id="A0A540WU49"/>
<gene>
    <name evidence="2" type="ORF">FJV41_29115</name>
</gene>